<dbReference type="EMBL" id="AATQ01000018">
    <property type="protein sequence ID" value="EAU46035.1"/>
    <property type="molecule type" value="Genomic_DNA"/>
</dbReference>
<accession>Q0FPJ3</accession>
<keyword evidence="4" id="KW-1185">Reference proteome</keyword>
<dbReference type="STRING" id="314265.R2601_11209"/>
<evidence type="ECO:0000313" key="4">
    <source>
        <dbReference type="Proteomes" id="UP000006230"/>
    </source>
</evidence>
<dbReference type="RefSeq" id="WP_007793898.1">
    <property type="nucleotide sequence ID" value="NZ_DS022276.1"/>
</dbReference>
<dbReference type="Gene3D" id="3.30.420.40">
    <property type="match status" value="1"/>
</dbReference>
<feature type="domain" description="Gcp-like" evidence="2">
    <location>
        <begin position="32"/>
        <end position="123"/>
    </location>
</feature>
<dbReference type="NCBIfam" id="TIGR03725">
    <property type="entry name" value="T6A_YeaZ"/>
    <property type="match status" value="1"/>
</dbReference>
<gene>
    <name evidence="3" type="ORF">R2601_11209</name>
</gene>
<evidence type="ECO:0000256" key="1">
    <source>
        <dbReference type="SAM" id="MobiDB-lite"/>
    </source>
</evidence>
<dbReference type="AlphaFoldDB" id="Q0FPJ3"/>
<keyword evidence="3" id="KW-0378">Hydrolase</keyword>
<dbReference type="PANTHER" id="PTHR11735">
    <property type="entry name" value="TRNA N6-ADENOSINE THREONYLCARBAMOYLTRANSFERASE"/>
    <property type="match status" value="1"/>
</dbReference>
<evidence type="ECO:0000259" key="2">
    <source>
        <dbReference type="Pfam" id="PF00814"/>
    </source>
</evidence>
<dbReference type="HOGENOM" id="CLU_064886_3_0_5"/>
<sequence>MTDTVLAFDTSSACVAACLLRGPEVLCLRHEEMARGQAERLVPMLEEMLEEAGLGWRDLDALGVCTGPGNFTGIRISVATARGLALSLGIPAVGVTAPEATVWGAARPVAAAVVGSRRMSYAQRFGANGAGPVLSLPDAEAIAAELGEMPTLSHSLPFARPAQSLVEGVARVAGERFRAPDLPRPSPVYVRPADAAPSREAPPAILP</sequence>
<dbReference type="PANTHER" id="PTHR11735:SF11">
    <property type="entry name" value="TRNA THREONYLCARBAMOYLADENOSINE BIOSYNTHESIS PROTEIN TSAB"/>
    <property type="match status" value="1"/>
</dbReference>
<dbReference type="eggNOG" id="COG1214">
    <property type="taxonomic scope" value="Bacteria"/>
</dbReference>
<organism evidence="3 4">
    <name type="scientific">Salipiger bermudensis (strain DSM 26914 / JCM 13377 / KCTC 12554 / HTCC2601)</name>
    <name type="common">Pelagibaca bermudensis</name>
    <dbReference type="NCBI Taxonomy" id="314265"/>
    <lineage>
        <taxon>Bacteria</taxon>
        <taxon>Pseudomonadati</taxon>
        <taxon>Pseudomonadota</taxon>
        <taxon>Alphaproteobacteria</taxon>
        <taxon>Rhodobacterales</taxon>
        <taxon>Roseobacteraceae</taxon>
        <taxon>Salipiger</taxon>
    </lineage>
</organism>
<dbReference type="GO" id="GO:0006508">
    <property type="term" value="P:proteolysis"/>
    <property type="evidence" value="ECO:0007669"/>
    <property type="project" value="UniProtKB-KW"/>
</dbReference>
<dbReference type="Proteomes" id="UP000006230">
    <property type="component" value="Unassembled WGS sequence"/>
</dbReference>
<name>Q0FPJ3_SALBH</name>
<dbReference type="GO" id="GO:0005829">
    <property type="term" value="C:cytosol"/>
    <property type="evidence" value="ECO:0007669"/>
    <property type="project" value="TreeGrafter"/>
</dbReference>
<proteinExistence type="predicted"/>
<reference evidence="3 4" key="1">
    <citation type="journal article" date="2010" name="J. Bacteriol.">
        <title>Genome sequences of Pelagibaca bermudensis HTCC2601T and Maritimibacter alkaliphilus HTCC2654T, the type strains of two marine Roseobacter genera.</title>
        <authorList>
            <person name="Thrash J.C."/>
            <person name="Cho J.C."/>
            <person name="Ferriera S."/>
            <person name="Johnson J."/>
            <person name="Vergin K.L."/>
            <person name="Giovannoni S.J."/>
        </authorList>
    </citation>
    <scope>NUCLEOTIDE SEQUENCE [LARGE SCALE GENOMIC DNA]</scope>
    <source>
        <strain evidence="4">DSM 26914 / JCM 13377 / KCTC 12554 / HTCC2601</strain>
    </source>
</reference>
<dbReference type="GO" id="GO:0008233">
    <property type="term" value="F:peptidase activity"/>
    <property type="evidence" value="ECO:0007669"/>
    <property type="project" value="UniProtKB-KW"/>
</dbReference>
<protein>
    <submittedName>
        <fullName evidence="3">Protease, putative</fullName>
    </submittedName>
</protein>
<dbReference type="GO" id="GO:0002949">
    <property type="term" value="P:tRNA threonylcarbamoyladenosine modification"/>
    <property type="evidence" value="ECO:0007669"/>
    <property type="project" value="InterPro"/>
</dbReference>
<keyword evidence="3" id="KW-0645">Protease</keyword>
<dbReference type="InterPro" id="IPR000905">
    <property type="entry name" value="Gcp-like_dom"/>
</dbReference>
<comment type="caution">
    <text evidence="3">The sequence shown here is derived from an EMBL/GenBank/DDBJ whole genome shotgun (WGS) entry which is preliminary data.</text>
</comment>
<dbReference type="InterPro" id="IPR043129">
    <property type="entry name" value="ATPase_NBD"/>
</dbReference>
<dbReference type="Pfam" id="PF00814">
    <property type="entry name" value="TsaD"/>
    <property type="match status" value="1"/>
</dbReference>
<dbReference type="SUPFAM" id="SSF53067">
    <property type="entry name" value="Actin-like ATPase domain"/>
    <property type="match status" value="1"/>
</dbReference>
<dbReference type="OrthoDB" id="9809995at2"/>
<dbReference type="InterPro" id="IPR022496">
    <property type="entry name" value="T6A_TsaB"/>
</dbReference>
<feature type="region of interest" description="Disordered" evidence="1">
    <location>
        <begin position="179"/>
        <end position="207"/>
    </location>
</feature>
<evidence type="ECO:0000313" key="3">
    <source>
        <dbReference type="EMBL" id="EAU46035.1"/>
    </source>
</evidence>